<dbReference type="PANTHER" id="PTHR47561">
    <property type="entry name" value="POLYSACCHARIDE DEACETYLASE FAMILY PROTEIN (AFU_ORTHOLOGUE AFUA_6G05030)"/>
    <property type="match status" value="1"/>
</dbReference>
<sequence length="445" mass="51089">MNLVAFSIRTKGGRNFARRLWTVFSRFGFSEKRNRRSLETVIHELKRYQAAPTFFIPAVVLRRHPALLATISQAGAEIGIHGYVHNDYRQLHKDAQQAQTRRAISVFQDVKMPFQGFRNPYLGWSEDSIEVFTDLGFGYESNEAVLHEVVNLTTLSPTILDGYQKSLALYRALPYTTYALRPHFEGALLRIPTSIPDDEMLFDRLRITTGEEVGTIWSKVMQRVYDVEGAYVLNLHPERGVLCQQALATLLCAATSQPRPVWITRLDEIAHWWKERRAFTFHIQQQEEGAWQIQAECTNRATILTRHMQVEGETMLWSESEARVEARTFMVQAERCPALAVSHTTPEEVVDFLHEQGYPVMRSYEEERNNYALYIHMPEGLGTSRAEQFTNRSKLVEQIEALDQPLVRFACWPSGHQAALSISGDIDSVTIQDFFLRILEVGKHA</sequence>
<evidence type="ECO:0000259" key="1">
    <source>
        <dbReference type="Pfam" id="PF01522"/>
    </source>
</evidence>
<organism evidence="2 3">
    <name type="scientific">Ktedonospora formicarum</name>
    <dbReference type="NCBI Taxonomy" id="2778364"/>
    <lineage>
        <taxon>Bacteria</taxon>
        <taxon>Bacillati</taxon>
        <taxon>Chloroflexota</taxon>
        <taxon>Ktedonobacteria</taxon>
        <taxon>Ktedonobacterales</taxon>
        <taxon>Ktedonobacteraceae</taxon>
        <taxon>Ktedonospora</taxon>
    </lineage>
</organism>
<comment type="caution">
    <text evidence="2">The sequence shown here is derived from an EMBL/GenBank/DDBJ whole genome shotgun (WGS) entry which is preliminary data.</text>
</comment>
<dbReference type="InterPro" id="IPR002509">
    <property type="entry name" value="NODB_dom"/>
</dbReference>
<dbReference type="Gene3D" id="3.20.20.370">
    <property type="entry name" value="Glycoside hydrolase/deacetylase"/>
    <property type="match status" value="1"/>
</dbReference>
<accession>A0A8J3I0G3</accession>
<dbReference type="PANTHER" id="PTHR47561:SF1">
    <property type="entry name" value="POLYSACCHARIDE DEACETYLASE FAMILY PROTEIN (AFU_ORTHOLOGUE AFUA_6G05030)"/>
    <property type="match status" value="1"/>
</dbReference>
<dbReference type="RefSeq" id="WP_220192762.1">
    <property type="nucleotide sequence ID" value="NZ_BNJF01000001.1"/>
</dbReference>
<dbReference type="EMBL" id="BNJF01000001">
    <property type="protein sequence ID" value="GHO43279.1"/>
    <property type="molecule type" value="Genomic_DNA"/>
</dbReference>
<gene>
    <name evidence="2" type="ORF">KSX_14420</name>
</gene>
<name>A0A8J3I0G3_9CHLR</name>
<reference evidence="2" key="1">
    <citation type="submission" date="2020-10" db="EMBL/GenBank/DDBJ databases">
        <title>Taxonomic study of unclassified bacteria belonging to the class Ktedonobacteria.</title>
        <authorList>
            <person name="Yabe S."/>
            <person name="Wang C.M."/>
            <person name="Zheng Y."/>
            <person name="Sakai Y."/>
            <person name="Cavaletti L."/>
            <person name="Monciardini P."/>
            <person name="Donadio S."/>
        </authorList>
    </citation>
    <scope>NUCLEOTIDE SEQUENCE</scope>
    <source>
        <strain evidence="2">SOSP1-1</strain>
    </source>
</reference>
<feature type="domain" description="NodB homology" evidence="1">
    <location>
        <begin position="39"/>
        <end position="137"/>
    </location>
</feature>
<dbReference type="SUPFAM" id="SSF88713">
    <property type="entry name" value="Glycoside hydrolase/deacetylase"/>
    <property type="match status" value="1"/>
</dbReference>
<dbReference type="Pfam" id="PF01522">
    <property type="entry name" value="Polysacc_deac_1"/>
    <property type="match status" value="1"/>
</dbReference>
<evidence type="ECO:0000313" key="3">
    <source>
        <dbReference type="Proteomes" id="UP000612362"/>
    </source>
</evidence>
<evidence type="ECO:0000313" key="2">
    <source>
        <dbReference type="EMBL" id="GHO43279.1"/>
    </source>
</evidence>
<protein>
    <recommendedName>
        <fullName evidence="1">NodB homology domain-containing protein</fullName>
    </recommendedName>
</protein>
<proteinExistence type="predicted"/>
<dbReference type="GO" id="GO:0005975">
    <property type="term" value="P:carbohydrate metabolic process"/>
    <property type="evidence" value="ECO:0007669"/>
    <property type="project" value="InterPro"/>
</dbReference>
<keyword evidence="3" id="KW-1185">Reference proteome</keyword>
<dbReference type="AlphaFoldDB" id="A0A8J3I0G3"/>
<dbReference type="GO" id="GO:0016810">
    <property type="term" value="F:hydrolase activity, acting on carbon-nitrogen (but not peptide) bonds"/>
    <property type="evidence" value="ECO:0007669"/>
    <property type="project" value="InterPro"/>
</dbReference>
<dbReference type="InterPro" id="IPR011330">
    <property type="entry name" value="Glyco_hydro/deAcase_b/a-brl"/>
</dbReference>
<dbReference type="Proteomes" id="UP000612362">
    <property type="component" value="Unassembled WGS sequence"/>
</dbReference>